<evidence type="ECO:0000313" key="2">
    <source>
        <dbReference type="EMBL" id="ALO45564.1"/>
    </source>
</evidence>
<dbReference type="RefSeq" id="WP_058021094.1">
    <property type="nucleotide sequence ID" value="NZ_CP013189.1"/>
</dbReference>
<organism evidence="2 3">
    <name type="scientific">Pseudohongiella spirulinae</name>
    <dbReference type="NCBI Taxonomy" id="1249552"/>
    <lineage>
        <taxon>Bacteria</taxon>
        <taxon>Pseudomonadati</taxon>
        <taxon>Pseudomonadota</taxon>
        <taxon>Gammaproteobacteria</taxon>
        <taxon>Pseudomonadales</taxon>
        <taxon>Pseudohongiellaceae</taxon>
        <taxon>Pseudohongiella</taxon>
    </lineage>
</organism>
<dbReference type="KEGG" id="pspi:PS2015_894"/>
<evidence type="ECO:0000256" key="1">
    <source>
        <dbReference type="SAM" id="Phobius"/>
    </source>
</evidence>
<evidence type="ECO:0000313" key="3">
    <source>
        <dbReference type="Proteomes" id="UP000065641"/>
    </source>
</evidence>
<dbReference type="AlphaFoldDB" id="A0A0S2KB44"/>
<protein>
    <submittedName>
        <fullName evidence="2">Uncharacterized protein</fullName>
    </submittedName>
</protein>
<feature type="transmembrane region" description="Helical" evidence="1">
    <location>
        <begin position="21"/>
        <end position="42"/>
    </location>
</feature>
<dbReference type="EMBL" id="CP013189">
    <property type="protein sequence ID" value="ALO45564.1"/>
    <property type="molecule type" value="Genomic_DNA"/>
</dbReference>
<feature type="transmembrane region" description="Helical" evidence="1">
    <location>
        <begin position="48"/>
        <end position="75"/>
    </location>
</feature>
<gene>
    <name evidence="2" type="ORF">PS2015_894</name>
</gene>
<name>A0A0S2KB44_9GAMM</name>
<dbReference type="Proteomes" id="UP000065641">
    <property type="component" value="Chromosome"/>
</dbReference>
<dbReference type="STRING" id="1249552.PS2015_894"/>
<proteinExistence type="predicted"/>
<keyword evidence="1" id="KW-0472">Membrane</keyword>
<sequence length="429" mass="47653">MSYLAVQTQIRHYAERLRTHFPLSMAGLLILLLALASLQGFGYQRMDLVVFALTVCALSIVLISSIMVITTGLIIRKRLRLALNSAQAPLKAEASYPNDTQFMIPGHSWLPMMTLEWRVVAPDAMHTRIRFNTDEDLLEETIVPEQRCLGGHITRLFTVRDVMGLCRFSWRMSQAAQIMILPKIGQLRALPLLRSMDAEDGIPDFRGAPQGDRMDIRRYAPGDSVRDIMWRVYARNRHLNVRLPEKSMFQSERTLAYLVSGPADEAAAGVARFAVAEGALGEPWLFSADGSSDVARTTASALPLIAGSRQPGRTLEFGLDAFLQQQGGQYSACIVFVPATKGSWTRSLLETLARFPGPFTIVIGIDGSTESSSPPHYWQRMLFSADKQASRSAAADLRELIALFGKVGTQVLVVDRQSGQCFDHRLKRV</sequence>
<keyword evidence="1" id="KW-1133">Transmembrane helix</keyword>
<keyword evidence="3" id="KW-1185">Reference proteome</keyword>
<accession>A0A0S2KB44</accession>
<reference evidence="2 3" key="1">
    <citation type="submission" date="2015-11" db="EMBL/GenBank/DDBJ databases">
        <authorList>
            <person name="Zhang Y."/>
            <person name="Guo Z."/>
        </authorList>
    </citation>
    <scope>NUCLEOTIDE SEQUENCE [LARGE SCALE GENOMIC DNA]</scope>
    <source>
        <strain evidence="2 3">KCTC 32221</strain>
    </source>
</reference>
<keyword evidence="1" id="KW-0812">Transmembrane</keyword>